<feature type="compositionally biased region" description="Polar residues" evidence="9">
    <location>
        <begin position="26"/>
        <end position="39"/>
    </location>
</feature>
<feature type="compositionally biased region" description="Basic and acidic residues" evidence="9">
    <location>
        <begin position="1"/>
        <end position="25"/>
    </location>
</feature>
<dbReference type="Gene3D" id="3.30.160.60">
    <property type="entry name" value="Classic Zinc Finger"/>
    <property type="match status" value="3"/>
</dbReference>
<proteinExistence type="inferred from homology"/>
<name>A0AAN9A5K3_HALRR</name>
<evidence type="ECO:0000313" key="11">
    <source>
        <dbReference type="EMBL" id="KAK7070507.1"/>
    </source>
</evidence>
<dbReference type="Proteomes" id="UP001381693">
    <property type="component" value="Unassembled WGS sequence"/>
</dbReference>
<keyword evidence="12" id="KW-1185">Reference proteome</keyword>
<keyword evidence="4 8" id="KW-0863">Zinc-finger</keyword>
<feature type="domain" description="C2H2-type" evidence="10">
    <location>
        <begin position="576"/>
        <end position="605"/>
    </location>
</feature>
<dbReference type="GO" id="GO:0008270">
    <property type="term" value="F:zinc ion binding"/>
    <property type="evidence" value="ECO:0007669"/>
    <property type="project" value="UniProtKB-KW"/>
</dbReference>
<evidence type="ECO:0000256" key="6">
    <source>
        <dbReference type="ARBA" id="ARBA00023242"/>
    </source>
</evidence>
<dbReference type="GO" id="GO:0000981">
    <property type="term" value="F:DNA-binding transcription factor activity, RNA polymerase II-specific"/>
    <property type="evidence" value="ECO:0007669"/>
    <property type="project" value="TreeGrafter"/>
</dbReference>
<evidence type="ECO:0000313" key="12">
    <source>
        <dbReference type="Proteomes" id="UP001381693"/>
    </source>
</evidence>
<evidence type="ECO:0000256" key="7">
    <source>
        <dbReference type="ARBA" id="ARBA00037948"/>
    </source>
</evidence>
<dbReference type="PROSITE" id="PS00028">
    <property type="entry name" value="ZINC_FINGER_C2H2_1"/>
    <property type="match status" value="3"/>
</dbReference>
<comment type="subcellular location">
    <subcellularLocation>
        <location evidence="1">Nucleus</location>
    </subcellularLocation>
</comment>
<dbReference type="FunFam" id="3.30.160.60:FF:002529">
    <property type="entry name" value="B-cell CLL/lymphoma 6 member B protein"/>
    <property type="match status" value="1"/>
</dbReference>
<comment type="similarity">
    <text evidence="7">Belongs to the snail C2H2-type zinc-finger protein family.</text>
</comment>
<dbReference type="SUPFAM" id="SSF57667">
    <property type="entry name" value="beta-beta-alpha zinc fingers"/>
    <property type="match status" value="2"/>
</dbReference>
<feature type="region of interest" description="Disordered" evidence="9">
    <location>
        <begin position="1"/>
        <end position="47"/>
    </location>
</feature>
<keyword evidence="6" id="KW-0539">Nucleus</keyword>
<gene>
    <name evidence="11" type="ORF">SK128_006354</name>
</gene>
<dbReference type="EMBL" id="JAXCGZ010015337">
    <property type="protein sequence ID" value="KAK7070507.1"/>
    <property type="molecule type" value="Genomic_DNA"/>
</dbReference>
<comment type="caution">
    <text evidence="11">The sequence shown here is derived from an EMBL/GenBank/DDBJ whole genome shotgun (WGS) entry which is preliminary data.</text>
</comment>
<feature type="region of interest" description="Disordered" evidence="9">
    <location>
        <begin position="412"/>
        <end position="440"/>
    </location>
</feature>
<dbReference type="InterPro" id="IPR036236">
    <property type="entry name" value="Znf_C2H2_sf"/>
</dbReference>
<feature type="region of interest" description="Disordered" evidence="9">
    <location>
        <begin position="308"/>
        <end position="366"/>
    </location>
</feature>
<evidence type="ECO:0000259" key="10">
    <source>
        <dbReference type="PROSITE" id="PS50157"/>
    </source>
</evidence>
<evidence type="ECO:0000256" key="4">
    <source>
        <dbReference type="ARBA" id="ARBA00022771"/>
    </source>
</evidence>
<feature type="compositionally biased region" description="Low complexity" evidence="9">
    <location>
        <begin position="270"/>
        <end position="281"/>
    </location>
</feature>
<feature type="compositionally biased region" description="Basic residues" evidence="9">
    <location>
        <begin position="708"/>
        <end position="718"/>
    </location>
</feature>
<dbReference type="GO" id="GO:0005634">
    <property type="term" value="C:nucleus"/>
    <property type="evidence" value="ECO:0007669"/>
    <property type="project" value="UniProtKB-SubCell"/>
</dbReference>
<feature type="region of interest" description="Disordered" evidence="9">
    <location>
        <begin position="692"/>
        <end position="764"/>
    </location>
</feature>
<sequence length="1404" mass="156132">MKTRRKYNETGEEKTEENITEHRPENSSLSSPRTHSPNKSAHMGIATCAPPDSMSLLNMLAEVASVTLHTDPSVTDGNFIEPTKVSIVRDGNFDQATKVPIMPDANFSQRAKEPSLTEPELSQRPEYPIVSDQVSIDLPQMETTFLQKSKVNPVSRKPSECEVLTLDQIAGMTDNLLVKLFAEFESNEMWKRFTYTCRMLPAACNKYFQSFGSEHKARTGMKMHLHGHLKNLLEINSSEESRQRYTLESIPARKRRLTDQESTGGKRRGVSTSSRSSKSSSILKVPNLDVNMKPKKVVVEAVKDQMYDGNSESSSVLLRVEGPSPDVKPKRKLENPKEGKNRHKRIKNVDSNAVSLPSDDLNNNNEMKSDIQDVVERILTPPMQEIVSHDHGYLKASSSLKNDSVYSKDINSGGELVYKDPPSSPNNKSLQTQVSAGEGSSSVGGCVNFCVKESHVDDQNTLLHQHMNQEVEGGIMAQDSGSDATPLPVVGCEVEFTPDQQYKLIQAAEVPVVYDRNDPSTNVQTVSRFIERDEYKVRKKPKGRAKFIGQSKAEKEMALKLITEIRSQPVMTLDTLECKICHPPRIFTALSTLLSHYRSHAGIRPYECRICEAVFTRQHSLNYHMLIHTNQTRFTCVDCGRKFRHPSHFKEHRRRHTGESPYECSDCLMRFKTRNTYKRHLRTRHEKLLTTQGNIINLSQEEADRMKKTQGRKPRRPRQPLQIISPETAAQMEEEQIWTDFEEGDREDEDEDEEETDETSPLDLTKKVQHAAFLDSQISPHAFLKNFGANQRANDKTGLVMRPKKMNIGKNGFISNLGIVSISKLEDSEEVKVKKEETEEEVITDIVADDLRSYVFHSSSPSSAVPAANVKSTWNTVNIDLNSLTKKNFMPENEVHMDNSASVNVPAINEIPDQASSVLSAESPGIVGDSINPEEVITLCAGLDTAGKDIIFSPLLEGQTPNLGGKPDWYTVKKPLKCYGRPFGNAIEPSNGNISAVALNTHCADSPEQGMYFYVQDFDGRLAKALQTSNSFVNKSKLLPANDTPSLKENVKKDDVCIVSNKIPSTLGNTVNAENRYARDHVKVQIIKPSSTSSRASNKPVKALTQRNVALSSVTDKVVINKQVVNNVVLKKNIVKNGSVVKCEERDSSVPLRSHLPVVSVVPVTKPLQPKPVIVTSVAPVTSHKQPVTPILYSKVVKSPSVIVTSVASVTNGPIVSSPVSFTNAVNSTSLLGIPCHVQTRETCPKQTSKSEQSSKLAYDGVKLYPHQMKNIVREDALNSNVVEMCNKEEKNELNCLMCNEVDSLVTISEEILLNDVEIIDSVDGETVVEESVTGIVGKDGIVKLEGDFDCKGQFILPTGTLLIPFSRSNEKENDSNLAEANVQSQTEYVGHLIQNQYYETKIA</sequence>
<evidence type="ECO:0000256" key="1">
    <source>
        <dbReference type="ARBA" id="ARBA00004123"/>
    </source>
</evidence>
<evidence type="ECO:0000256" key="5">
    <source>
        <dbReference type="ARBA" id="ARBA00022833"/>
    </source>
</evidence>
<accession>A0AAN9A5K3</accession>
<feature type="compositionally biased region" description="Acidic residues" evidence="9">
    <location>
        <begin position="732"/>
        <end position="760"/>
    </location>
</feature>
<keyword evidence="5" id="KW-0862">Zinc</keyword>
<organism evidence="11 12">
    <name type="scientific">Halocaridina rubra</name>
    <name type="common">Hawaiian red shrimp</name>
    <dbReference type="NCBI Taxonomy" id="373956"/>
    <lineage>
        <taxon>Eukaryota</taxon>
        <taxon>Metazoa</taxon>
        <taxon>Ecdysozoa</taxon>
        <taxon>Arthropoda</taxon>
        <taxon>Crustacea</taxon>
        <taxon>Multicrustacea</taxon>
        <taxon>Malacostraca</taxon>
        <taxon>Eumalacostraca</taxon>
        <taxon>Eucarida</taxon>
        <taxon>Decapoda</taxon>
        <taxon>Pleocyemata</taxon>
        <taxon>Caridea</taxon>
        <taxon>Atyoidea</taxon>
        <taxon>Atyidae</taxon>
        <taxon>Halocaridina</taxon>
    </lineage>
</organism>
<feature type="region of interest" description="Disordered" evidence="9">
    <location>
        <begin position="243"/>
        <end position="287"/>
    </location>
</feature>
<feature type="compositionally biased region" description="Polar residues" evidence="9">
    <location>
        <begin position="349"/>
        <end position="366"/>
    </location>
</feature>
<dbReference type="SMART" id="SM00355">
    <property type="entry name" value="ZnF_C2H2"/>
    <property type="match status" value="4"/>
</dbReference>
<dbReference type="InterPro" id="IPR013087">
    <property type="entry name" value="Znf_C2H2_type"/>
</dbReference>
<dbReference type="PROSITE" id="PS50157">
    <property type="entry name" value="ZINC_FINGER_C2H2_2"/>
    <property type="match status" value="4"/>
</dbReference>
<dbReference type="InterPro" id="IPR050527">
    <property type="entry name" value="Snail/Krueppel_Znf"/>
</dbReference>
<protein>
    <recommendedName>
        <fullName evidence="10">C2H2-type domain-containing protein</fullName>
    </recommendedName>
</protein>
<feature type="domain" description="C2H2-type" evidence="10">
    <location>
        <begin position="662"/>
        <end position="685"/>
    </location>
</feature>
<feature type="domain" description="C2H2-type" evidence="10">
    <location>
        <begin position="634"/>
        <end position="661"/>
    </location>
</feature>
<keyword evidence="3" id="KW-0677">Repeat</keyword>
<evidence type="ECO:0000256" key="9">
    <source>
        <dbReference type="SAM" id="MobiDB-lite"/>
    </source>
</evidence>
<dbReference type="PANTHER" id="PTHR24388">
    <property type="entry name" value="ZINC FINGER PROTEIN"/>
    <property type="match status" value="1"/>
</dbReference>
<evidence type="ECO:0000256" key="2">
    <source>
        <dbReference type="ARBA" id="ARBA00022723"/>
    </source>
</evidence>
<feature type="domain" description="C2H2-type" evidence="10">
    <location>
        <begin position="606"/>
        <end position="633"/>
    </location>
</feature>
<evidence type="ECO:0000256" key="8">
    <source>
        <dbReference type="PROSITE-ProRule" id="PRU00042"/>
    </source>
</evidence>
<dbReference type="GO" id="GO:0000978">
    <property type="term" value="F:RNA polymerase II cis-regulatory region sequence-specific DNA binding"/>
    <property type="evidence" value="ECO:0007669"/>
    <property type="project" value="TreeGrafter"/>
</dbReference>
<dbReference type="Pfam" id="PF00096">
    <property type="entry name" value="zf-C2H2"/>
    <property type="match status" value="3"/>
</dbReference>
<dbReference type="PANTHER" id="PTHR24388:SF54">
    <property type="entry name" value="PROTEIN ESCARGOT"/>
    <property type="match status" value="1"/>
</dbReference>
<evidence type="ECO:0000256" key="3">
    <source>
        <dbReference type="ARBA" id="ARBA00022737"/>
    </source>
</evidence>
<keyword evidence="2" id="KW-0479">Metal-binding</keyword>
<dbReference type="FunFam" id="3.30.160.60:FF:002326">
    <property type="entry name" value="B-cell CLL/lymphoma 6 member B protein"/>
    <property type="match status" value="1"/>
</dbReference>
<reference evidence="11 12" key="1">
    <citation type="submission" date="2023-11" db="EMBL/GenBank/DDBJ databases">
        <title>Halocaridina rubra genome assembly.</title>
        <authorList>
            <person name="Smith C."/>
        </authorList>
    </citation>
    <scope>NUCLEOTIDE SEQUENCE [LARGE SCALE GENOMIC DNA]</scope>
    <source>
        <strain evidence="11">EP-1</strain>
        <tissue evidence="11">Whole</tissue>
    </source>
</reference>